<evidence type="ECO:0000256" key="1">
    <source>
        <dbReference type="ARBA" id="ARBA00022729"/>
    </source>
</evidence>
<dbReference type="InterPro" id="IPR003790">
    <property type="entry name" value="GHL10"/>
</dbReference>
<keyword evidence="1 2" id="KW-0732">Signal</keyword>
<dbReference type="InterPro" id="IPR017853">
    <property type="entry name" value="GH"/>
</dbReference>
<sequence length="521" mass="57696">MGLSIVRRSAAAAAAMVAMAGCGGHPDRTRPPAAQSAECGQVTTARSDAGRQTRAMWIVSVGNGDWPSRPGLPVAKQQAEYRALLDLAVRRNLNTVYVQIRPSADAFYPSPYEPWSRYLTGKQGKAPGYDPLRFLVDEAHKRGLEFHAWFNPYRVSTGPNRKSLAPNNPARVHPDRVYRYGDALWYDPGLPEVRDLVSKVVLDVVRRYDVDGVHFDDYFYPYPLPGKEFPDKATFTRYGAGFKSRADWRRHNVDLLVQALSARIHQAKPWVRFGISPFGVWRNRSDDPNGSATHALQSYDDIYADTRRWVKNDWIDYVVPQLYWPIGFGAADYRTLVAWWARQVAGTHVQLIIGQAAYQVGHGGPWDKAAELSRHLAIDAKHPEVTGEAIFSATDLRQDRRGFASRLAKDHFGRPALAPVSPRTPAALLSAPSGLVAKDRRLTWQGVGAAAYAVYRSAAEGPACAAPEARHLLMVVPGATTRITDHTAESGQVYTYYVTALDGRHRESSPTRGAHMTAQGG</sequence>
<protein>
    <submittedName>
        <fullName evidence="4">Family 10 glycosylhydrolase</fullName>
    </submittedName>
</protein>
<evidence type="ECO:0000313" key="4">
    <source>
        <dbReference type="EMBL" id="GAA0343170.1"/>
    </source>
</evidence>
<dbReference type="Pfam" id="PF02638">
    <property type="entry name" value="GHL10"/>
    <property type="match status" value="1"/>
</dbReference>
<evidence type="ECO:0000259" key="3">
    <source>
        <dbReference type="Pfam" id="PF02638"/>
    </source>
</evidence>
<reference evidence="5" key="1">
    <citation type="journal article" date="2019" name="Int. J. Syst. Evol. Microbiol.">
        <title>The Global Catalogue of Microorganisms (GCM) 10K type strain sequencing project: providing services to taxonomists for standard genome sequencing and annotation.</title>
        <authorList>
            <consortium name="The Broad Institute Genomics Platform"/>
            <consortium name="The Broad Institute Genome Sequencing Center for Infectious Disease"/>
            <person name="Wu L."/>
            <person name="Ma J."/>
        </authorList>
    </citation>
    <scope>NUCLEOTIDE SEQUENCE [LARGE SCALE GENOMIC DNA]</scope>
    <source>
        <strain evidence="5">JCM 3146</strain>
    </source>
</reference>
<dbReference type="Gene3D" id="3.20.20.80">
    <property type="entry name" value="Glycosidases"/>
    <property type="match status" value="1"/>
</dbReference>
<dbReference type="RefSeq" id="WP_252798814.1">
    <property type="nucleotide sequence ID" value="NZ_BAAABM010000029.1"/>
</dbReference>
<dbReference type="InterPro" id="IPR013783">
    <property type="entry name" value="Ig-like_fold"/>
</dbReference>
<feature type="signal peptide" evidence="2">
    <location>
        <begin position="1"/>
        <end position="20"/>
    </location>
</feature>
<accession>A0ABP3GH00</accession>
<gene>
    <name evidence="4" type="ORF">GCM10010151_35980</name>
</gene>
<dbReference type="PANTHER" id="PTHR43405">
    <property type="entry name" value="GLYCOSYL HYDROLASE DIGH"/>
    <property type="match status" value="1"/>
</dbReference>
<dbReference type="PANTHER" id="PTHR43405:SF1">
    <property type="entry name" value="GLYCOSYL HYDROLASE DIGH"/>
    <property type="match status" value="1"/>
</dbReference>
<dbReference type="Proteomes" id="UP001501822">
    <property type="component" value="Unassembled WGS sequence"/>
</dbReference>
<comment type="caution">
    <text evidence="4">The sequence shown here is derived from an EMBL/GenBank/DDBJ whole genome shotgun (WGS) entry which is preliminary data.</text>
</comment>
<feature type="domain" description="Glycosyl hydrolase-like 10" evidence="3">
    <location>
        <begin position="53"/>
        <end position="362"/>
    </location>
</feature>
<organism evidence="4 5">
    <name type="scientific">Actinoallomurus spadix</name>
    <dbReference type="NCBI Taxonomy" id="79912"/>
    <lineage>
        <taxon>Bacteria</taxon>
        <taxon>Bacillati</taxon>
        <taxon>Actinomycetota</taxon>
        <taxon>Actinomycetes</taxon>
        <taxon>Streptosporangiales</taxon>
        <taxon>Thermomonosporaceae</taxon>
        <taxon>Actinoallomurus</taxon>
    </lineage>
</organism>
<dbReference type="SUPFAM" id="SSF51445">
    <property type="entry name" value="(Trans)glycosidases"/>
    <property type="match status" value="1"/>
</dbReference>
<evidence type="ECO:0000256" key="2">
    <source>
        <dbReference type="SAM" id="SignalP"/>
    </source>
</evidence>
<feature type="chain" id="PRO_5045707708" evidence="2">
    <location>
        <begin position="21"/>
        <end position="521"/>
    </location>
</feature>
<dbReference type="EMBL" id="BAAABM010000029">
    <property type="protein sequence ID" value="GAA0343170.1"/>
    <property type="molecule type" value="Genomic_DNA"/>
</dbReference>
<keyword evidence="5" id="KW-1185">Reference proteome</keyword>
<dbReference type="Gene3D" id="2.60.40.10">
    <property type="entry name" value="Immunoglobulins"/>
    <property type="match status" value="1"/>
</dbReference>
<evidence type="ECO:0000313" key="5">
    <source>
        <dbReference type="Proteomes" id="UP001501822"/>
    </source>
</evidence>
<proteinExistence type="predicted"/>
<dbReference type="PROSITE" id="PS51257">
    <property type="entry name" value="PROKAR_LIPOPROTEIN"/>
    <property type="match status" value="1"/>
</dbReference>
<name>A0ABP3GH00_9ACTN</name>
<dbReference type="InterPro" id="IPR052177">
    <property type="entry name" value="Divisome_Glycosyl_Hydrolase"/>
</dbReference>